<keyword evidence="6" id="KW-1185">Reference proteome</keyword>
<dbReference type="OrthoDB" id="9423210at2759"/>
<evidence type="ECO:0000256" key="1">
    <source>
        <dbReference type="PROSITE-ProRule" id="PRU00206"/>
    </source>
</evidence>
<dbReference type="InterPro" id="IPR034057">
    <property type="entry name" value="TNFRSF9_N_teleost"/>
</dbReference>
<dbReference type="RefSeq" id="XP_030622956.1">
    <property type="nucleotide sequence ID" value="XM_030767096.1"/>
</dbReference>
<evidence type="ECO:0000313" key="8">
    <source>
        <dbReference type="RefSeq" id="XP_030622956.1"/>
    </source>
</evidence>
<dbReference type="Pfam" id="PF00020">
    <property type="entry name" value="TNFR_c6"/>
    <property type="match status" value="2"/>
</dbReference>
<dbReference type="GO" id="GO:0038023">
    <property type="term" value="F:signaling receptor activity"/>
    <property type="evidence" value="ECO:0007669"/>
    <property type="project" value="TreeGrafter"/>
</dbReference>
<name>A0A6J2UV09_CHACN</name>
<proteinExistence type="predicted"/>
<dbReference type="GO" id="GO:0042127">
    <property type="term" value="P:regulation of cell population proliferation"/>
    <property type="evidence" value="ECO:0007669"/>
    <property type="project" value="TreeGrafter"/>
</dbReference>
<dbReference type="SMART" id="SM00208">
    <property type="entry name" value="TNFR"/>
    <property type="match status" value="3"/>
</dbReference>
<dbReference type="AlphaFoldDB" id="A0A6J2UV09"/>
<feature type="disulfide bond" evidence="1">
    <location>
        <begin position="80"/>
        <end position="98"/>
    </location>
</feature>
<dbReference type="Proteomes" id="UP000504632">
    <property type="component" value="Chromosome 3"/>
</dbReference>
<feature type="signal peptide" evidence="4">
    <location>
        <begin position="1"/>
        <end position="25"/>
    </location>
</feature>
<keyword evidence="1" id="KW-1015">Disulfide bond</keyword>
<sequence>MHLLHLVFLGLCHILIISSVNSTCADWIPSGNDVCCQKCSPGYRLRSQCGPDRNTLCVPCEPNNYITNPRLRYCRRCTQCIGPQIVVKECTASSDTVCGCRKGLHCGDNDCSFCVVECGKGQEPTEMRSCRGCPQGTFNDKIHHKCTPWRASCPDGQVIVAKGDAFSDIKCNSTSGREENSVEPSSPLLLPTGNKIGEGNRELTVVWIGAGSAVVLSVFIGVVVFALKTDKVRKKPVTAVKEELRKMEVEQEDRREDCSFHQPEQEQGSLDSLVSQDSEAKILPV</sequence>
<feature type="compositionally biased region" description="Polar residues" evidence="2">
    <location>
        <begin position="265"/>
        <end position="277"/>
    </location>
</feature>
<feature type="repeat" description="TNFR-Cys" evidence="1">
    <location>
        <begin position="59"/>
        <end position="98"/>
    </location>
</feature>
<evidence type="ECO:0000256" key="4">
    <source>
        <dbReference type="SAM" id="SignalP"/>
    </source>
</evidence>
<feature type="chain" id="PRO_5044642741" evidence="4">
    <location>
        <begin position="26"/>
        <end position="285"/>
    </location>
</feature>
<dbReference type="CDD" id="cd13424">
    <property type="entry name" value="TNFRSF9_teleost"/>
    <property type="match status" value="1"/>
</dbReference>
<keyword evidence="3" id="KW-0812">Transmembrane</keyword>
<feature type="disulfide bond" evidence="1">
    <location>
        <begin position="77"/>
        <end position="90"/>
    </location>
</feature>
<evidence type="ECO:0000256" key="3">
    <source>
        <dbReference type="SAM" id="Phobius"/>
    </source>
</evidence>
<dbReference type="PROSITE" id="PS00652">
    <property type="entry name" value="TNFR_NGFR_1"/>
    <property type="match status" value="1"/>
</dbReference>
<evidence type="ECO:0000313" key="7">
    <source>
        <dbReference type="RefSeq" id="XP_030622955.1"/>
    </source>
</evidence>
<dbReference type="GeneID" id="115806412"/>
<comment type="caution">
    <text evidence="1">Lacks conserved residue(s) required for the propagation of feature annotation.</text>
</comment>
<dbReference type="InterPro" id="IPR001368">
    <property type="entry name" value="TNFR/NGFR_Cys_rich_reg"/>
</dbReference>
<accession>A0A6J2UV09</accession>
<dbReference type="CTD" id="678622"/>
<keyword evidence="3" id="KW-1133">Transmembrane helix</keyword>
<protein>
    <submittedName>
        <fullName evidence="7 8">Tumor necrosis factor receptor superfamily member 9-like</fullName>
    </submittedName>
</protein>
<evidence type="ECO:0000256" key="2">
    <source>
        <dbReference type="SAM" id="MobiDB-lite"/>
    </source>
</evidence>
<feature type="region of interest" description="Disordered" evidence="2">
    <location>
        <begin position="247"/>
        <end position="285"/>
    </location>
</feature>
<reference evidence="7 8" key="1">
    <citation type="submission" date="2025-04" db="UniProtKB">
        <authorList>
            <consortium name="RefSeq"/>
        </authorList>
    </citation>
    <scope>IDENTIFICATION</scope>
</reference>
<dbReference type="PANTHER" id="PTHR47139:SF4">
    <property type="entry name" value="TUMOR NECROSIS FACTOR RECEPTOR SUPERFAMILY MEMBER 9 ISOFORM X1-RELATED"/>
    <property type="match status" value="1"/>
</dbReference>
<keyword evidence="3" id="KW-0472">Membrane</keyword>
<dbReference type="Gene3D" id="2.10.50.10">
    <property type="entry name" value="Tumor Necrosis Factor Receptor, subunit A, domain 2"/>
    <property type="match status" value="3"/>
</dbReference>
<organism evidence="6 8">
    <name type="scientific">Chanos chanos</name>
    <name type="common">Milkfish</name>
    <name type="synonym">Mugil chanos</name>
    <dbReference type="NCBI Taxonomy" id="29144"/>
    <lineage>
        <taxon>Eukaryota</taxon>
        <taxon>Metazoa</taxon>
        <taxon>Chordata</taxon>
        <taxon>Craniata</taxon>
        <taxon>Vertebrata</taxon>
        <taxon>Euteleostomi</taxon>
        <taxon>Actinopterygii</taxon>
        <taxon>Neopterygii</taxon>
        <taxon>Teleostei</taxon>
        <taxon>Ostariophysi</taxon>
        <taxon>Gonorynchiformes</taxon>
        <taxon>Chanidae</taxon>
        <taxon>Chanos</taxon>
    </lineage>
</organism>
<gene>
    <name evidence="7 8" type="primary">LOC115806412</name>
</gene>
<keyword evidence="4" id="KW-0732">Signal</keyword>
<feature type="transmembrane region" description="Helical" evidence="3">
    <location>
        <begin position="205"/>
        <end position="227"/>
    </location>
</feature>
<dbReference type="SUPFAM" id="SSF57586">
    <property type="entry name" value="TNF receptor-like"/>
    <property type="match status" value="2"/>
</dbReference>
<feature type="domain" description="TNFR-Cys" evidence="5">
    <location>
        <begin position="59"/>
        <end position="98"/>
    </location>
</feature>
<dbReference type="PROSITE" id="PS50050">
    <property type="entry name" value="TNFR_NGFR_2"/>
    <property type="match status" value="1"/>
</dbReference>
<evidence type="ECO:0000313" key="6">
    <source>
        <dbReference type="Proteomes" id="UP000504632"/>
    </source>
</evidence>
<dbReference type="RefSeq" id="XP_030622955.1">
    <property type="nucleotide sequence ID" value="XM_030767095.1"/>
</dbReference>
<feature type="region of interest" description="Disordered" evidence="2">
    <location>
        <begin position="173"/>
        <end position="193"/>
    </location>
</feature>
<evidence type="ECO:0000259" key="5">
    <source>
        <dbReference type="PROSITE" id="PS50050"/>
    </source>
</evidence>
<dbReference type="PANTHER" id="PTHR47139">
    <property type="entry name" value="TUMOR NECROSIS FACTOR RECEPTOR SUPERFAMILY MEMBER 9"/>
    <property type="match status" value="1"/>
</dbReference>
<feature type="compositionally biased region" description="Basic and acidic residues" evidence="2">
    <location>
        <begin position="247"/>
        <end position="259"/>
    </location>
</feature>